<reference evidence="2 3" key="1">
    <citation type="submission" date="2016-04" db="EMBL/GenBank/DDBJ databases">
        <title>A degradative enzymes factory behind the ericoid mycorrhizal symbiosis.</title>
        <authorList>
            <consortium name="DOE Joint Genome Institute"/>
            <person name="Martino E."/>
            <person name="Morin E."/>
            <person name="Grelet G."/>
            <person name="Kuo A."/>
            <person name="Kohler A."/>
            <person name="Daghino S."/>
            <person name="Barry K."/>
            <person name="Choi C."/>
            <person name="Cichocki N."/>
            <person name="Clum A."/>
            <person name="Copeland A."/>
            <person name="Hainaut M."/>
            <person name="Haridas S."/>
            <person name="Labutti K."/>
            <person name="Lindquist E."/>
            <person name="Lipzen A."/>
            <person name="Khouja H.-R."/>
            <person name="Murat C."/>
            <person name="Ohm R."/>
            <person name="Olson A."/>
            <person name="Spatafora J."/>
            <person name="Veneault-Fourrey C."/>
            <person name="Henrissat B."/>
            <person name="Grigoriev I."/>
            <person name="Martin F."/>
            <person name="Perotto S."/>
        </authorList>
    </citation>
    <scope>NUCLEOTIDE SEQUENCE [LARGE SCALE GENOMIC DNA]</scope>
    <source>
        <strain evidence="2 3">F</strain>
    </source>
</reference>
<feature type="compositionally biased region" description="Low complexity" evidence="1">
    <location>
        <begin position="108"/>
        <end position="126"/>
    </location>
</feature>
<feature type="compositionally biased region" description="Basic and acidic residues" evidence="1">
    <location>
        <begin position="127"/>
        <end position="149"/>
    </location>
</feature>
<evidence type="ECO:0008006" key="4">
    <source>
        <dbReference type="Google" id="ProtNLM"/>
    </source>
</evidence>
<evidence type="ECO:0000313" key="3">
    <source>
        <dbReference type="Proteomes" id="UP000235786"/>
    </source>
</evidence>
<dbReference type="OrthoDB" id="1919336at2759"/>
<evidence type="ECO:0000256" key="1">
    <source>
        <dbReference type="SAM" id="MobiDB-lite"/>
    </source>
</evidence>
<accession>A0A2J6RPV8</accession>
<dbReference type="CDD" id="cd12148">
    <property type="entry name" value="fungal_TF_MHR"/>
    <property type="match status" value="1"/>
</dbReference>
<dbReference type="EMBL" id="KZ613945">
    <property type="protein sequence ID" value="PMD40548.1"/>
    <property type="molecule type" value="Genomic_DNA"/>
</dbReference>
<dbReference type="InterPro" id="IPR013761">
    <property type="entry name" value="SAM/pointed_sf"/>
</dbReference>
<protein>
    <recommendedName>
        <fullName evidence="4">Transcription factor domain-containing protein</fullName>
    </recommendedName>
</protein>
<gene>
    <name evidence="2" type="ORF">L207DRAFT_341045</name>
</gene>
<dbReference type="AlphaFoldDB" id="A0A2J6RPV8"/>
<keyword evidence="3" id="KW-1185">Reference proteome</keyword>
<feature type="compositionally biased region" description="Polar residues" evidence="1">
    <location>
        <begin position="152"/>
        <end position="162"/>
    </location>
</feature>
<proteinExistence type="predicted"/>
<dbReference type="SUPFAM" id="SSF47769">
    <property type="entry name" value="SAM/Pointed domain"/>
    <property type="match status" value="1"/>
</dbReference>
<dbReference type="Proteomes" id="UP000235786">
    <property type="component" value="Unassembled WGS sequence"/>
</dbReference>
<dbReference type="Gene3D" id="1.10.150.50">
    <property type="entry name" value="Transcription Factor, Ets-1"/>
    <property type="match status" value="1"/>
</dbReference>
<organism evidence="2 3">
    <name type="scientific">Hyaloscypha variabilis (strain UAMH 11265 / GT02V1 / F)</name>
    <name type="common">Meliniomyces variabilis</name>
    <dbReference type="NCBI Taxonomy" id="1149755"/>
    <lineage>
        <taxon>Eukaryota</taxon>
        <taxon>Fungi</taxon>
        <taxon>Dikarya</taxon>
        <taxon>Ascomycota</taxon>
        <taxon>Pezizomycotina</taxon>
        <taxon>Leotiomycetes</taxon>
        <taxon>Helotiales</taxon>
        <taxon>Hyaloscyphaceae</taxon>
        <taxon>Hyaloscypha</taxon>
        <taxon>Hyaloscypha variabilis</taxon>
    </lineage>
</organism>
<name>A0A2J6RPV8_HYAVF</name>
<sequence>MAAELQQFLATLDLEQYFLPCLQAGIQTWEAFINVTEPEFNALHIRRGHRRRIQREIARRRLWPDSRPLPTSAEQLRQHTQDLRRMSRGIGSEHIEESFYALRSFTQSPWSSTSSSTESEARSVLSTHEKSKTIRQHVADLVRPRESDPPAKQQQDQRSPISSLRDADQEKLRSFVGERGLSWLYDVLTAQPEASPSTGDVTSPHLLRDSFCANVAPYLFLYSNSDLRRMIFPRNDIAEEELSIDTCLILALGAKYGNFRADPSPTEWYAKARVRLFVEPQDDLSLMRTLALICLFEISDDVGKASQILSAALSLGQANGFDAEEVPLQGLKEAERYQWLRVWETMRFLNIWCLLRTKSSPILLKDTSYFLDIGYPPLESEECYNSRLTQMSLNAVGMLLREVLKDGETPSKFSTSILYRTHLKALDSWHAELPTYLCLHETTPGGLCRVDPASNERQKTAIFNVHALFLGTVCELLKPALIASTESSSTSTNELETYANRCIESALRMTHLCKEMVALQYPLSSSWIAQHFLLNSASILIYDVERTRAVSNTLMPKN</sequence>
<evidence type="ECO:0000313" key="2">
    <source>
        <dbReference type="EMBL" id="PMD40548.1"/>
    </source>
</evidence>
<feature type="region of interest" description="Disordered" evidence="1">
    <location>
        <begin position="108"/>
        <end position="167"/>
    </location>
</feature>